<feature type="region of interest" description="Disordered" evidence="1">
    <location>
        <begin position="1"/>
        <end position="24"/>
    </location>
</feature>
<reference evidence="3" key="1">
    <citation type="journal article" date="2019" name="Int. J. Syst. Evol. Microbiol.">
        <title>The Global Catalogue of Microorganisms (GCM) 10K type strain sequencing project: providing services to taxonomists for standard genome sequencing and annotation.</title>
        <authorList>
            <consortium name="The Broad Institute Genomics Platform"/>
            <consortium name="The Broad Institute Genome Sequencing Center for Infectious Disease"/>
            <person name="Wu L."/>
            <person name="Ma J."/>
        </authorList>
    </citation>
    <scope>NUCLEOTIDE SEQUENCE [LARGE SCALE GENOMIC DNA]</scope>
    <source>
        <strain evidence="3">KCTC 42586</strain>
    </source>
</reference>
<keyword evidence="3" id="KW-1185">Reference proteome</keyword>
<evidence type="ECO:0000313" key="3">
    <source>
        <dbReference type="Proteomes" id="UP001596263"/>
    </source>
</evidence>
<dbReference type="Proteomes" id="UP001596263">
    <property type="component" value="Unassembled WGS sequence"/>
</dbReference>
<protein>
    <submittedName>
        <fullName evidence="2">Uncharacterized protein</fullName>
    </submittedName>
</protein>
<evidence type="ECO:0000256" key="1">
    <source>
        <dbReference type="SAM" id="MobiDB-lite"/>
    </source>
</evidence>
<name>A0ABW0CUU4_STRCD</name>
<comment type="caution">
    <text evidence="2">The sequence shown here is derived from an EMBL/GenBank/DDBJ whole genome shotgun (WGS) entry which is preliminary data.</text>
</comment>
<accession>A0ABW0CUU4</accession>
<gene>
    <name evidence="2" type="ORF">ACFPQ9_38435</name>
</gene>
<proteinExistence type="predicted"/>
<dbReference type="RefSeq" id="WP_380863749.1">
    <property type="nucleotide sequence ID" value="NZ_JBHSKM010000044.1"/>
</dbReference>
<organism evidence="2 3">
    <name type="scientific">Streptomyces coerulescens</name>
    <dbReference type="NCBI Taxonomy" id="29304"/>
    <lineage>
        <taxon>Bacteria</taxon>
        <taxon>Bacillati</taxon>
        <taxon>Actinomycetota</taxon>
        <taxon>Actinomycetes</taxon>
        <taxon>Kitasatosporales</taxon>
        <taxon>Streptomycetaceae</taxon>
        <taxon>Streptomyces</taxon>
    </lineage>
</organism>
<dbReference type="EMBL" id="JBHSKM010000044">
    <property type="protein sequence ID" value="MFC5219720.1"/>
    <property type="molecule type" value="Genomic_DNA"/>
</dbReference>
<sequence length="99" mass="10630">MAAKIRSVGTALEGRLSGLGPCWGDDENGRQFLEQYADPSRRLIRGIAVTGEVLDSTVDGIQTMAEGFQRTEDQNVEAAHSITTAAEPSNTGTTRPSRH</sequence>
<dbReference type="Gene3D" id="1.10.287.1060">
    <property type="entry name" value="ESAT-6-like"/>
    <property type="match status" value="1"/>
</dbReference>
<evidence type="ECO:0000313" key="2">
    <source>
        <dbReference type="EMBL" id="MFC5219720.1"/>
    </source>
</evidence>